<organism evidence="10 11">
    <name type="scientific">Candidatus Iainarchaeum sp</name>
    <dbReference type="NCBI Taxonomy" id="3101447"/>
    <lineage>
        <taxon>Archaea</taxon>
        <taxon>Candidatus Iainarchaeota</taxon>
        <taxon>Candidatus Iainarchaeia</taxon>
        <taxon>Candidatus Iainarchaeales</taxon>
        <taxon>Candidatus Iainarchaeaceae</taxon>
        <taxon>Candidatus Iainarchaeum</taxon>
    </lineage>
</organism>
<feature type="transmembrane region" description="Helical" evidence="9">
    <location>
        <begin position="402"/>
        <end position="421"/>
    </location>
</feature>
<evidence type="ECO:0000256" key="8">
    <source>
        <dbReference type="ARBA" id="ARBA00023136"/>
    </source>
</evidence>
<dbReference type="AlphaFoldDB" id="A0A8T4LF08"/>
<dbReference type="GO" id="GO:0008324">
    <property type="term" value="F:monoatomic cation transmembrane transporter activity"/>
    <property type="evidence" value="ECO:0007669"/>
    <property type="project" value="InterPro"/>
</dbReference>
<feature type="transmembrane region" description="Helical" evidence="9">
    <location>
        <begin position="336"/>
        <end position="355"/>
    </location>
</feature>
<feature type="transmembrane region" description="Helical" evidence="9">
    <location>
        <begin position="44"/>
        <end position="66"/>
    </location>
</feature>
<evidence type="ECO:0000313" key="10">
    <source>
        <dbReference type="EMBL" id="MBS3061476.1"/>
    </source>
</evidence>
<protein>
    <submittedName>
        <fullName evidence="10">TrkH family potassium uptake protein</fullName>
    </submittedName>
</protein>
<feature type="transmembrane region" description="Helical" evidence="9">
    <location>
        <begin position="20"/>
        <end position="38"/>
    </location>
</feature>
<reference evidence="10" key="2">
    <citation type="submission" date="2021-05" db="EMBL/GenBank/DDBJ databases">
        <title>Protein family content uncovers lineage relationships and bacterial pathway maintenance mechanisms in DPANN archaea.</title>
        <authorList>
            <person name="Castelle C.J."/>
            <person name="Meheust R."/>
            <person name="Jaffe A.L."/>
            <person name="Seitz K."/>
            <person name="Gong X."/>
            <person name="Baker B.J."/>
            <person name="Banfield J.F."/>
        </authorList>
    </citation>
    <scope>NUCLEOTIDE SEQUENCE</scope>
    <source>
        <strain evidence="10">RIFCSPLOWO2_01_FULL_AR10_48_17</strain>
    </source>
</reference>
<evidence type="ECO:0000256" key="3">
    <source>
        <dbReference type="ARBA" id="ARBA00022448"/>
    </source>
</evidence>
<reference evidence="10" key="1">
    <citation type="submission" date="2021-03" db="EMBL/GenBank/DDBJ databases">
        <authorList>
            <person name="Jaffe A."/>
        </authorList>
    </citation>
    <scope>NUCLEOTIDE SEQUENCE</scope>
    <source>
        <strain evidence="10">RIFCSPLOWO2_01_FULL_AR10_48_17</strain>
    </source>
</reference>
<evidence type="ECO:0000256" key="5">
    <source>
        <dbReference type="ARBA" id="ARBA00022692"/>
    </source>
</evidence>
<keyword evidence="5 9" id="KW-0812">Transmembrane</keyword>
<evidence type="ECO:0000256" key="6">
    <source>
        <dbReference type="ARBA" id="ARBA00022989"/>
    </source>
</evidence>
<dbReference type="Proteomes" id="UP000675968">
    <property type="component" value="Unassembled WGS sequence"/>
</dbReference>
<keyword evidence="3" id="KW-0813">Transport</keyword>
<dbReference type="Pfam" id="PF02386">
    <property type="entry name" value="TrkH"/>
    <property type="match status" value="1"/>
</dbReference>
<dbReference type="GO" id="GO:0030001">
    <property type="term" value="P:metal ion transport"/>
    <property type="evidence" value="ECO:0007669"/>
    <property type="project" value="UniProtKB-ARBA"/>
</dbReference>
<keyword evidence="4" id="KW-1003">Cell membrane</keyword>
<feature type="transmembrane region" description="Helical" evidence="9">
    <location>
        <begin position="455"/>
        <end position="482"/>
    </location>
</feature>
<keyword evidence="6 9" id="KW-1133">Transmembrane helix</keyword>
<feature type="transmembrane region" description="Helical" evidence="9">
    <location>
        <begin position="280"/>
        <end position="301"/>
    </location>
</feature>
<name>A0A8T4LF08_9ARCH</name>
<evidence type="ECO:0000256" key="1">
    <source>
        <dbReference type="ARBA" id="ARBA00004651"/>
    </source>
</evidence>
<dbReference type="PANTHER" id="PTHR32024:SF2">
    <property type="entry name" value="TRK SYSTEM POTASSIUM UPTAKE PROTEIN TRKG-RELATED"/>
    <property type="match status" value="1"/>
</dbReference>
<feature type="transmembrane region" description="Helical" evidence="9">
    <location>
        <begin position="78"/>
        <end position="100"/>
    </location>
</feature>
<feature type="transmembrane region" description="Helical" evidence="9">
    <location>
        <begin position="191"/>
        <end position="210"/>
    </location>
</feature>
<dbReference type="GO" id="GO:0005886">
    <property type="term" value="C:plasma membrane"/>
    <property type="evidence" value="ECO:0007669"/>
    <property type="project" value="UniProtKB-SubCell"/>
</dbReference>
<evidence type="ECO:0000313" key="11">
    <source>
        <dbReference type="Proteomes" id="UP000675968"/>
    </source>
</evidence>
<feature type="transmembrane region" description="Helical" evidence="9">
    <location>
        <begin position="239"/>
        <end position="259"/>
    </location>
</feature>
<keyword evidence="7" id="KW-0406">Ion transport</keyword>
<evidence type="ECO:0000256" key="7">
    <source>
        <dbReference type="ARBA" id="ARBA00023065"/>
    </source>
</evidence>
<accession>A0A8T4LF08</accession>
<comment type="subcellular location">
    <subcellularLocation>
        <location evidence="1">Cell membrane</location>
        <topology evidence="1">Multi-pass membrane protein</topology>
    </subcellularLocation>
</comment>
<gene>
    <name evidence="10" type="ORF">J4215_02745</name>
</gene>
<dbReference type="PANTHER" id="PTHR32024">
    <property type="entry name" value="TRK SYSTEM POTASSIUM UPTAKE PROTEIN TRKG-RELATED"/>
    <property type="match status" value="1"/>
</dbReference>
<feature type="transmembrane region" description="Helical" evidence="9">
    <location>
        <begin position="139"/>
        <end position="160"/>
    </location>
</feature>
<dbReference type="InterPro" id="IPR003445">
    <property type="entry name" value="Cat_transpt"/>
</dbReference>
<keyword evidence="8 9" id="KW-0472">Membrane</keyword>
<dbReference type="EMBL" id="JAGVWC010000009">
    <property type="protein sequence ID" value="MBS3061476.1"/>
    <property type="molecule type" value="Genomic_DNA"/>
</dbReference>
<evidence type="ECO:0000256" key="2">
    <source>
        <dbReference type="ARBA" id="ARBA00009137"/>
    </source>
</evidence>
<evidence type="ECO:0000256" key="4">
    <source>
        <dbReference type="ARBA" id="ARBA00022475"/>
    </source>
</evidence>
<sequence length="489" mass="52969">MAFPFSGADFRIVFRDVGNLLQVLALGFLFPAAIGVLLEEPAFNIISFVLAGVVCFTIGRALFEWVKSSGETTLRHALVISAVVFGLYTFLAAVPIMWVLRVSFSNAFFEAMSAVTTTGLSVLGNPEILPQSVLFWRSFLGWIGGIAVVLMAMIGIFSTYSRATRLLKTTNREERVKYNFRQTFASMWKTYLSLTALGIILLLLFGMGLFDAVNYSMNAISTTGFDSTLAGVAGFDSRWIESTLILLSLLGATSFFVHYAVLNKKMLDGYGEDTQFKGMLLLGIAGSLLLFSGLSSVSFSFKQAVEYSLFSAGSAVTTAGFSVVRPIASLGEFSKLVLIGLMLIGGSAVSTAGGIKVNRVLISLRSFWDRLVLRMRGTRKEGSVHLDHHLVSESEVGEVNQFIILYILVALAGAILLVLAGNTFDDSLFEAVSAQGNVGLSSGITHAAMPLFSKIVLVLLMWIGRLEIIPLFAGVGVLVWAATNRKERK</sequence>
<proteinExistence type="inferred from homology"/>
<comment type="caution">
    <text evidence="10">The sequence shown here is derived from an EMBL/GenBank/DDBJ whole genome shotgun (WGS) entry which is preliminary data.</text>
</comment>
<evidence type="ECO:0000256" key="9">
    <source>
        <dbReference type="SAM" id="Phobius"/>
    </source>
</evidence>
<comment type="similarity">
    <text evidence="2">Belongs to the TrkH potassium transport family.</text>
</comment>